<keyword evidence="5 9" id="KW-0812">Transmembrane</keyword>
<dbReference type="GO" id="GO:0005886">
    <property type="term" value="C:plasma membrane"/>
    <property type="evidence" value="ECO:0007669"/>
    <property type="project" value="UniProtKB-SubCell"/>
</dbReference>
<dbReference type="InterPro" id="IPR007387">
    <property type="entry name" value="TRAP_DctQ"/>
</dbReference>
<feature type="domain" description="Tripartite ATP-independent periplasmic transporters DctQ component" evidence="10">
    <location>
        <begin position="30"/>
        <end position="155"/>
    </location>
</feature>
<dbReference type="Pfam" id="PF04290">
    <property type="entry name" value="DctQ"/>
    <property type="match status" value="1"/>
</dbReference>
<keyword evidence="3" id="KW-1003">Cell membrane</keyword>
<evidence type="ECO:0000256" key="5">
    <source>
        <dbReference type="ARBA" id="ARBA00022692"/>
    </source>
</evidence>
<dbReference type="STRING" id="266779.Meso_2517"/>
<evidence type="ECO:0000256" key="8">
    <source>
        <dbReference type="ARBA" id="ARBA00038436"/>
    </source>
</evidence>
<evidence type="ECO:0000256" key="4">
    <source>
        <dbReference type="ARBA" id="ARBA00022519"/>
    </source>
</evidence>
<sequence precursor="true">MSGFDTFFHRTCQVLAYVLSALTVLSLAAMFVGIVVQVVARTLFSTSVLWLDDLLMSCFTVSIFCGIALAFRARAHLAISTIADSLPVGASRLLNRLIDIGCIFAMAGIGWFGIEFTQSGFGQFTPVLRLPLGWVYIIIPVSAALSILFILENQLTSTKAPT</sequence>
<proteinExistence type="inferred from homology"/>
<organism evidence="11">
    <name type="scientific">Chelativorans sp. (strain BNC1)</name>
    <dbReference type="NCBI Taxonomy" id="266779"/>
    <lineage>
        <taxon>Bacteria</taxon>
        <taxon>Pseudomonadati</taxon>
        <taxon>Pseudomonadota</taxon>
        <taxon>Alphaproteobacteria</taxon>
        <taxon>Hyphomicrobiales</taxon>
        <taxon>Phyllobacteriaceae</taxon>
        <taxon>Chelativorans</taxon>
    </lineage>
</organism>
<evidence type="ECO:0000256" key="2">
    <source>
        <dbReference type="ARBA" id="ARBA00022448"/>
    </source>
</evidence>
<dbReference type="PANTHER" id="PTHR35011">
    <property type="entry name" value="2,3-DIKETO-L-GULONATE TRAP TRANSPORTER SMALL PERMEASE PROTEIN YIAM"/>
    <property type="match status" value="1"/>
</dbReference>
<name>Q11FC4_CHESB</name>
<dbReference type="PANTHER" id="PTHR35011:SF5">
    <property type="entry name" value="SIALIC ACID TRAP TRANSPORTER SMALL PERMEASE PROTEIN SIAQ"/>
    <property type="match status" value="1"/>
</dbReference>
<evidence type="ECO:0000256" key="3">
    <source>
        <dbReference type="ARBA" id="ARBA00022475"/>
    </source>
</evidence>
<feature type="transmembrane region" description="Helical" evidence="9">
    <location>
        <begin position="93"/>
        <end position="114"/>
    </location>
</feature>
<dbReference type="GO" id="GO:0022857">
    <property type="term" value="F:transmembrane transporter activity"/>
    <property type="evidence" value="ECO:0007669"/>
    <property type="project" value="UniProtKB-UniRule"/>
</dbReference>
<feature type="transmembrane region" description="Helical" evidence="9">
    <location>
        <begin position="54"/>
        <end position="73"/>
    </location>
</feature>
<dbReference type="InterPro" id="IPR055348">
    <property type="entry name" value="DctQ"/>
</dbReference>
<evidence type="ECO:0000313" key="11">
    <source>
        <dbReference type="EMBL" id="ABG63901.1"/>
    </source>
</evidence>
<evidence type="ECO:0000256" key="1">
    <source>
        <dbReference type="ARBA" id="ARBA00004429"/>
    </source>
</evidence>
<gene>
    <name evidence="11" type="ordered locus">Meso_2517</name>
</gene>
<feature type="transmembrane region" description="Helical" evidence="9">
    <location>
        <begin position="134"/>
        <end position="151"/>
    </location>
</feature>
<reference evidence="11" key="1">
    <citation type="submission" date="2006-06" db="EMBL/GenBank/DDBJ databases">
        <title>Complete sequence of chromosome of Chelativorans sp. BNC1.</title>
        <authorList>
            <consortium name="US DOE Joint Genome Institute"/>
            <person name="Copeland A."/>
            <person name="Lucas S."/>
            <person name="Lapidus A."/>
            <person name="Barry K."/>
            <person name="Detter J.C."/>
            <person name="Glavina del Rio T."/>
            <person name="Hammon N."/>
            <person name="Israni S."/>
            <person name="Dalin E."/>
            <person name="Tice H."/>
            <person name="Pitluck S."/>
            <person name="Chertkov O."/>
            <person name="Brettin T."/>
            <person name="Bruce D."/>
            <person name="Han C."/>
            <person name="Tapia R."/>
            <person name="Gilna P."/>
            <person name="Schmutz J."/>
            <person name="Larimer F."/>
            <person name="Land M."/>
            <person name="Hauser L."/>
            <person name="Kyrpides N."/>
            <person name="Mikhailova N."/>
            <person name="Richardson P."/>
        </authorList>
    </citation>
    <scope>NUCLEOTIDE SEQUENCE</scope>
    <source>
        <strain evidence="11">BNC1</strain>
    </source>
</reference>
<dbReference type="AlphaFoldDB" id="Q11FC4"/>
<dbReference type="GO" id="GO:0015740">
    <property type="term" value="P:C4-dicarboxylate transport"/>
    <property type="evidence" value="ECO:0007669"/>
    <property type="project" value="TreeGrafter"/>
</dbReference>
<evidence type="ECO:0000256" key="6">
    <source>
        <dbReference type="ARBA" id="ARBA00022989"/>
    </source>
</evidence>
<keyword evidence="7 9" id="KW-0472">Membrane</keyword>
<keyword evidence="6 9" id="KW-1133">Transmembrane helix</keyword>
<dbReference type="eggNOG" id="COG3090">
    <property type="taxonomic scope" value="Bacteria"/>
</dbReference>
<keyword evidence="2 9" id="KW-0813">Transport</keyword>
<comment type="function">
    <text evidence="9">Part of the tripartite ATP-independent periplasmic (TRAP) transport system.</text>
</comment>
<accession>Q11FC4</accession>
<comment type="subcellular location">
    <subcellularLocation>
        <location evidence="1 9">Cell inner membrane</location>
        <topology evidence="1 9">Multi-pass membrane protein</topology>
    </subcellularLocation>
</comment>
<evidence type="ECO:0000259" key="10">
    <source>
        <dbReference type="Pfam" id="PF04290"/>
    </source>
</evidence>
<dbReference type="KEGG" id="mes:Meso_2517"/>
<dbReference type="EMBL" id="CP000390">
    <property type="protein sequence ID" value="ABG63901.1"/>
    <property type="molecule type" value="Genomic_DNA"/>
</dbReference>
<comment type="subunit">
    <text evidence="9">The complex comprises the extracytoplasmic solute receptor protein and the two transmembrane proteins.</text>
</comment>
<evidence type="ECO:0000256" key="7">
    <source>
        <dbReference type="ARBA" id="ARBA00023136"/>
    </source>
</evidence>
<feature type="transmembrane region" description="Helical" evidence="9">
    <location>
        <begin position="12"/>
        <end position="34"/>
    </location>
</feature>
<comment type="similarity">
    <text evidence="8 9">Belongs to the TRAP transporter small permease family.</text>
</comment>
<evidence type="ECO:0000256" key="9">
    <source>
        <dbReference type="RuleBase" id="RU369079"/>
    </source>
</evidence>
<dbReference type="HOGENOM" id="CLU_086356_9_4_5"/>
<keyword evidence="4 9" id="KW-0997">Cell inner membrane</keyword>
<protein>
    <recommendedName>
        <fullName evidence="9">TRAP transporter small permease protein</fullName>
    </recommendedName>
</protein>